<protein>
    <submittedName>
        <fullName evidence="1">Uncharacterized protein</fullName>
    </submittedName>
</protein>
<accession>A0A9D5C7I1</accession>
<dbReference type="PANTHER" id="PTHR32343">
    <property type="entry name" value="SERINE/ARGININE-RICH SPLICING FACTOR"/>
    <property type="match status" value="1"/>
</dbReference>
<evidence type="ECO:0000313" key="1">
    <source>
        <dbReference type="EMBL" id="KAJ0968092.1"/>
    </source>
</evidence>
<keyword evidence="2" id="KW-1185">Reference proteome</keyword>
<dbReference type="AlphaFoldDB" id="A0A9D5C7I1"/>
<gene>
    <name evidence="1" type="ORF">J5N97_025009</name>
</gene>
<comment type="caution">
    <text evidence="1">The sequence shown here is derived from an EMBL/GenBank/DDBJ whole genome shotgun (WGS) entry which is preliminary data.</text>
</comment>
<reference evidence="1" key="2">
    <citation type="journal article" date="2022" name="Hortic Res">
        <title>The genome of Dioscorea zingiberensis sheds light on the biosynthesis, origin and evolution of the medicinally important diosgenin saponins.</title>
        <authorList>
            <person name="Li Y."/>
            <person name="Tan C."/>
            <person name="Li Z."/>
            <person name="Guo J."/>
            <person name="Li S."/>
            <person name="Chen X."/>
            <person name="Wang C."/>
            <person name="Dai X."/>
            <person name="Yang H."/>
            <person name="Song W."/>
            <person name="Hou L."/>
            <person name="Xu J."/>
            <person name="Tong Z."/>
            <person name="Xu A."/>
            <person name="Yuan X."/>
            <person name="Wang W."/>
            <person name="Yang Q."/>
            <person name="Chen L."/>
            <person name="Sun Z."/>
            <person name="Wang K."/>
            <person name="Pan B."/>
            <person name="Chen J."/>
            <person name="Bao Y."/>
            <person name="Liu F."/>
            <person name="Qi X."/>
            <person name="Gang D.R."/>
            <person name="Wen J."/>
            <person name="Li J."/>
        </authorList>
    </citation>
    <scope>NUCLEOTIDE SEQUENCE</scope>
    <source>
        <strain evidence="1">Dzin_1.0</strain>
    </source>
</reference>
<dbReference type="Proteomes" id="UP001085076">
    <property type="component" value="Miscellaneous, Linkage group lg07"/>
</dbReference>
<dbReference type="EMBL" id="JAGGNH010000007">
    <property type="protein sequence ID" value="KAJ0968092.1"/>
    <property type="molecule type" value="Genomic_DNA"/>
</dbReference>
<sequence>MSKSSFPFSGDIEYIEMESADEWSQIAYGASIVDLSVMITPAPDYQIPPHAALIPTMDAEKDTTASSESAVQKAEDVVSSMLAKGFVLGKDTLSKAKTFNEKLKITSTATSNVSSFDKKIGLSEKITAGTSSVNEKVKETDQRFQVSKKTKSAFAAAEQTVSSEGSAILKNRCDFRT</sequence>
<dbReference type="OrthoDB" id="7763451at2759"/>
<dbReference type="PANTHER" id="PTHR32343:SF10">
    <property type="entry name" value="RNA-BINDING REGION RNP-1 DOMAIN-CONTAINING PROTEIN"/>
    <property type="match status" value="1"/>
</dbReference>
<reference evidence="1" key="1">
    <citation type="submission" date="2021-03" db="EMBL/GenBank/DDBJ databases">
        <authorList>
            <person name="Li Z."/>
            <person name="Yang C."/>
        </authorList>
    </citation>
    <scope>NUCLEOTIDE SEQUENCE</scope>
    <source>
        <strain evidence="1">Dzin_1.0</strain>
        <tissue evidence="1">Leaf</tissue>
    </source>
</reference>
<organism evidence="1 2">
    <name type="scientific">Dioscorea zingiberensis</name>
    <dbReference type="NCBI Taxonomy" id="325984"/>
    <lineage>
        <taxon>Eukaryota</taxon>
        <taxon>Viridiplantae</taxon>
        <taxon>Streptophyta</taxon>
        <taxon>Embryophyta</taxon>
        <taxon>Tracheophyta</taxon>
        <taxon>Spermatophyta</taxon>
        <taxon>Magnoliopsida</taxon>
        <taxon>Liliopsida</taxon>
        <taxon>Dioscoreales</taxon>
        <taxon>Dioscoreaceae</taxon>
        <taxon>Dioscorea</taxon>
    </lineage>
</organism>
<proteinExistence type="predicted"/>
<evidence type="ECO:0000313" key="2">
    <source>
        <dbReference type="Proteomes" id="UP001085076"/>
    </source>
</evidence>
<name>A0A9D5C7I1_9LILI</name>